<evidence type="ECO:0000256" key="9">
    <source>
        <dbReference type="SAM" id="Phobius"/>
    </source>
</evidence>
<evidence type="ECO:0000256" key="8">
    <source>
        <dbReference type="SAM" id="MobiDB-lite"/>
    </source>
</evidence>
<reference evidence="10 11" key="1">
    <citation type="submission" date="2016-10" db="EMBL/GenBank/DDBJ databases">
        <authorList>
            <person name="de Groot N.N."/>
        </authorList>
    </citation>
    <scope>NUCLEOTIDE SEQUENCE [LARGE SCALE GENOMIC DNA]</scope>
    <source>
        <strain>J11</strain>
        <strain evidence="11">PG 39</strain>
    </source>
</reference>
<name>A0A1I2VD06_9CORY</name>
<feature type="transmembrane region" description="Helical" evidence="9">
    <location>
        <begin position="176"/>
        <end position="199"/>
    </location>
</feature>
<keyword evidence="11" id="KW-1185">Reference proteome</keyword>
<dbReference type="InterPro" id="IPR000522">
    <property type="entry name" value="ABC_transptr_permease_BtuC"/>
</dbReference>
<dbReference type="PANTHER" id="PTHR30472:SF24">
    <property type="entry name" value="FERRIC ENTEROBACTIN TRANSPORT SYSTEM PERMEASE PROTEIN FEPG"/>
    <property type="match status" value="1"/>
</dbReference>
<evidence type="ECO:0000256" key="3">
    <source>
        <dbReference type="ARBA" id="ARBA00022448"/>
    </source>
</evidence>
<evidence type="ECO:0000256" key="6">
    <source>
        <dbReference type="ARBA" id="ARBA00022989"/>
    </source>
</evidence>
<feature type="transmembrane region" description="Helical" evidence="9">
    <location>
        <begin position="110"/>
        <end position="131"/>
    </location>
</feature>
<evidence type="ECO:0000256" key="2">
    <source>
        <dbReference type="ARBA" id="ARBA00007935"/>
    </source>
</evidence>
<feature type="transmembrane region" description="Helical" evidence="9">
    <location>
        <begin position="363"/>
        <end position="384"/>
    </location>
</feature>
<dbReference type="SUPFAM" id="SSF81345">
    <property type="entry name" value="ABC transporter involved in vitamin B12 uptake, BtuC"/>
    <property type="match status" value="1"/>
</dbReference>
<dbReference type="OrthoDB" id="4455417at2"/>
<comment type="similarity">
    <text evidence="2">Belongs to the binding-protein-dependent transport system permease family. FecCD subfamily.</text>
</comment>
<sequence>MTSIEVSMPENHQHEQERRLADRKTQARPRIEQTCINSRPALRWGKFTAVWRLRHLVVAGLLIILLVLTSFAGVMLGNLGISVKETWQTLQGNGDELFYRVIMERRLPRVVMAALAGLALGASGAITQAVARNALASPDILGINTGASAVTLTLIVGVSTLSDVRLSNVAGDTLELIGRPIAALVGAFLTATVIWFLAWKKGIQTFRLVLIGMGISMLLGAYMQVLLLKADSASLEAILRWSSGSLLNATWNAVKLVGLSICVVLFLVGWLAAKLRVASLGKDSALALGEKWNHVQAALWLTAIALSAVVVSVVGPIAFIAFVAPQIALRLTGSEIQPIAISGLVGAVIVSGADLVARVISPFAFPVGIVTSGIGAPVLLYLLIRTRRKMTV</sequence>
<dbReference type="GO" id="GO:0022857">
    <property type="term" value="F:transmembrane transporter activity"/>
    <property type="evidence" value="ECO:0007669"/>
    <property type="project" value="InterPro"/>
</dbReference>
<dbReference type="PANTHER" id="PTHR30472">
    <property type="entry name" value="FERRIC ENTEROBACTIN TRANSPORT SYSTEM PERMEASE PROTEIN"/>
    <property type="match status" value="1"/>
</dbReference>
<dbReference type="EMBL" id="FOPJ01000021">
    <property type="protein sequence ID" value="SFG86973.1"/>
    <property type="molecule type" value="Genomic_DNA"/>
</dbReference>
<comment type="subcellular location">
    <subcellularLocation>
        <location evidence="1">Cell membrane</location>
        <topology evidence="1">Multi-pass membrane protein</topology>
    </subcellularLocation>
</comment>
<dbReference type="InterPro" id="IPR037294">
    <property type="entry name" value="ABC_BtuC-like"/>
</dbReference>
<keyword evidence="6 9" id="KW-1133">Transmembrane helix</keyword>
<dbReference type="RefSeq" id="WP_092287312.1">
    <property type="nucleotide sequence ID" value="NZ_FOPJ01000021.1"/>
</dbReference>
<dbReference type="Pfam" id="PF01032">
    <property type="entry name" value="FecCD"/>
    <property type="match status" value="1"/>
</dbReference>
<gene>
    <name evidence="10" type="ORF">SAMN05660282_02211</name>
</gene>
<feature type="transmembrane region" description="Helical" evidence="9">
    <location>
        <begin position="56"/>
        <end position="81"/>
    </location>
</feature>
<keyword evidence="3" id="KW-0813">Transport</keyword>
<dbReference type="GO" id="GO:0033214">
    <property type="term" value="P:siderophore-iron import into cell"/>
    <property type="evidence" value="ECO:0007669"/>
    <property type="project" value="TreeGrafter"/>
</dbReference>
<evidence type="ECO:0000256" key="5">
    <source>
        <dbReference type="ARBA" id="ARBA00022692"/>
    </source>
</evidence>
<keyword evidence="5 9" id="KW-0812">Transmembrane</keyword>
<feature type="compositionally biased region" description="Basic and acidic residues" evidence="8">
    <location>
        <begin position="11"/>
        <end position="26"/>
    </location>
</feature>
<evidence type="ECO:0000256" key="7">
    <source>
        <dbReference type="ARBA" id="ARBA00023136"/>
    </source>
</evidence>
<dbReference type="GO" id="GO:0005886">
    <property type="term" value="C:plasma membrane"/>
    <property type="evidence" value="ECO:0007669"/>
    <property type="project" value="UniProtKB-SubCell"/>
</dbReference>
<proteinExistence type="inferred from homology"/>
<dbReference type="Gene3D" id="1.10.3470.10">
    <property type="entry name" value="ABC transporter involved in vitamin B12 uptake, BtuC"/>
    <property type="match status" value="1"/>
</dbReference>
<protein>
    <submittedName>
        <fullName evidence="10">Iron complex transport system permease protein</fullName>
    </submittedName>
</protein>
<keyword evidence="4" id="KW-1003">Cell membrane</keyword>
<feature type="transmembrane region" description="Helical" evidence="9">
    <location>
        <begin position="298"/>
        <end position="324"/>
    </location>
</feature>
<dbReference type="AlphaFoldDB" id="A0A1I2VD06"/>
<dbReference type="STRING" id="185761.SAMN05660282_02211"/>
<feature type="transmembrane region" description="Helical" evidence="9">
    <location>
        <begin position="143"/>
        <end position="164"/>
    </location>
</feature>
<feature type="region of interest" description="Disordered" evidence="8">
    <location>
        <begin position="1"/>
        <end position="26"/>
    </location>
</feature>
<dbReference type="CDD" id="cd06550">
    <property type="entry name" value="TM_ABC_iron-siderophores_like"/>
    <property type="match status" value="1"/>
</dbReference>
<evidence type="ECO:0000256" key="1">
    <source>
        <dbReference type="ARBA" id="ARBA00004651"/>
    </source>
</evidence>
<feature type="transmembrane region" description="Helical" evidence="9">
    <location>
        <begin position="249"/>
        <end position="273"/>
    </location>
</feature>
<evidence type="ECO:0000256" key="4">
    <source>
        <dbReference type="ARBA" id="ARBA00022475"/>
    </source>
</evidence>
<feature type="transmembrane region" description="Helical" evidence="9">
    <location>
        <begin position="205"/>
        <end position="228"/>
    </location>
</feature>
<evidence type="ECO:0000313" key="10">
    <source>
        <dbReference type="EMBL" id="SFG86973.1"/>
    </source>
</evidence>
<keyword evidence="7 9" id="KW-0472">Membrane</keyword>
<evidence type="ECO:0000313" key="11">
    <source>
        <dbReference type="Proteomes" id="UP000199065"/>
    </source>
</evidence>
<accession>A0A1I2VD06</accession>
<organism evidence="10 11">
    <name type="scientific">Corynebacterium spheniscorum</name>
    <dbReference type="NCBI Taxonomy" id="185761"/>
    <lineage>
        <taxon>Bacteria</taxon>
        <taxon>Bacillati</taxon>
        <taxon>Actinomycetota</taxon>
        <taxon>Actinomycetes</taxon>
        <taxon>Mycobacteriales</taxon>
        <taxon>Corynebacteriaceae</taxon>
        <taxon>Corynebacterium</taxon>
    </lineage>
</organism>
<dbReference type="Proteomes" id="UP000199065">
    <property type="component" value="Unassembled WGS sequence"/>
</dbReference>